<keyword evidence="3" id="KW-1185">Reference proteome</keyword>
<dbReference type="Gene3D" id="3.30.70.100">
    <property type="match status" value="1"/>
</dbReference>
<dbReference type="InterPro" id="IPR011008">
    <property type="entry name" value="Dimeric_a/b-barrel"/>
</dbReference>
<dbReference type="EMBL" id="RIAR02000001">
    <property type="protein sequence ID" value="NSL87027.1"/>
    <property type="molecule type" value="Genomic_DNA"/>
</dbReference>
<evidence type="ECO:0000259" key="1">
    <source>
        <dbReference type="Pfam" id="PF07045"/>
    </source>
</evidence>
<evidence type="ECO:0000313" key="3">
    <source>
        <dbReference type="Proteomes" id="UP000281028"/>
    </source>
</evidence>
<sequence length="94" mass="10543">MAAYYTASYDILNEEEYAKYGPPAMELMLKYGAEVLSIDFQAITIEGNGRHMNAIVRFPSVELALQCYNDPAYLPLKELRLGCTKGCTMMLLHG</sequence>
<dbReference type="SUPFAM" id="SSF54909">
    <property type="entry name" value="Dimeric alpha+beta barrel"/>
    <property type="match status" value="1"/>
</dbReference>
<gene>
    <name evidence="2" type="ORF">ECE50_009310</name>
</gene>
<organism evidence="2 3">
    <name type="scientific">Chitinophaga solisilvae</name>
    <dbReference type="NCBI Taxonomy" id="1233460"/>
    <lineage>
        <taxon>Bacteria</taxon>
        <taxon>Pseudomonadati</taxon>
        <taxon>Bacteroidota</taxon>
        <taxon>Chitinophagia</taxon>
        <taxon>Chitinophagales</taxon>
        <taxon>Chitinophagaceae</taxon>
        <taxon>Chitinophaga</taxon>
    </lineage>
</organism>
<name>A0A3S1CUL9_9BACT</name>
<reference evidence="2" key="1">
    <citation type="submission" date="2020-05" db="EMBL/GenBank/DDBJ databases">
        <title>Chitinophaga laudate sp. nov., isolated from a tropical peat swamp.</title>
        <authorList>
            <person name="Goh C.B.S."/>
            <person name="Lee M.S."/>
            <person name="Parimannan S."/>
            <person name="Pasbakhsh P."/>
            <person name="Yule C.M."/>
            <person name="Rajandas H."/>
            <person name="Loke S."/>
            <person name="Croft L."/>
            <person name="Tan J.B.L."/>
        </authorList>
    </citation>
    <scope>NUCLEOTIDE SEQUENCE</scope>
    <source>
        <strain evidence="2">Mgbs1</strain>
    </source>
</reference>
<accession>A0A3S1CUL9</accession>
<comment type="caution">
    <text evidence="2">The sequence shown here is derived from an EMBL/GenBank/DDBJ whole genome shotgun (WGS) entry which is preliminary data.</text>
</comment>
<evidence type="ECO:0000313" key="2">
    <source>
        <dbReference type="EMBL" id="NSL87027.1"/>
    </source>
</evidence>
<dbReference type="InterPro" id="IPR010753">
    <property type="entry name" value="DUF1330"/>
</dbReference>
<dbReference type="AlphaFoldDB" id="A0A3S1CUL9"/>
<dbReference type="Proteomes" id="UP000281028">
    <property type="component" value="Unassembled WGS sequence"/>
</dbReference>
<dbReference type="OrthoDB" id="9806380at2"/>
<dbReference type="Pfam" id="PF07045">
    <property type="entry name" value="DUF1330"/>
    <property type="match status" value="1"/>
</dbReference>
<feature type="domain" description="DUF1330" evidence="1">
    <location>
        <begin position="3"/>
        <end position="93"/>
    </location>
</feature>
<protein>
    <submittedName>
        <fullName evidence="2">DUF1330 domain-containing protein</fullName>
    </submittedName>
</protein>
<proteinExistence type="predicted"/>